<dbReference type="OrthoDB" id="21413at2759"/>
<dbReference type="InterPro" id="IPR024325">
    <property type="entry name" value="DUF3835"/>
</dbReference>
<feature type="region of interest" description="Disordered" evidence="5">
    <location>
        <begin position="454"/>
        <end position="489"/>
    </location>
</feature>
<feature type="domain" description="DUF3835" evidence="6">
    <location>
        <begin position="486"/>
        <end position="533"/>
    </location>
</feature>
<name>A0A9W8G7R2_9FUNG</name>
<dbReference type="Proteomes" id="UP001151518">
    <property type="component" value="Unassembled WGS sequence"/>
</dbReference>
<evidence type="ECO:0000256" key="3">
    <source>
        <dbReference type="ARBA" id="ARBA00038295"/>
    </source>
</evidence>
<evidence type="ECO:0000256" key="5">
    <source>
        <dbReference type="SAM" id="MobiDB-lite"/>
    </source>
</evidence>
<gene>
    <name evidence="7" type="ORF">GGI25_000200</name>
</gene>
<feature type="region of interest" description="Disordered" evidence="5">
    <location>
        <begin position="240"/>
        <end position="299"/>
    </location>
</feature>
<protein>
    <recommendedName>
        <fullName evidence="6">DUF3835 domain-containing protein</fullName>
    </recommendedName>
</protein>
<reference evidence="7" key="1">
    <citation type="submission" date="2022-07" db="EMBL/GenBank/DDBJ databases">
        <title>Phylogenomic reconstructions and comparative analyses of Kickxellomycotina fungi.</title>
        <authorList>
            <person name="Reynolds N.K."/>
            <person name="Stajich J.E."/>
            <person name="Barry K."/>
            <person name="Grigoriev I.V."/>
            <person name="Crous P."/>
            <person name="Smith M.E."/>
        </authorList>
    </citation>
    <scope>NUCLEOTIDE SEQUENCE</scope>
    <source>
        <strain evidence="7">NRRL 3115</strain>
    </source>
</reference>
<keyword evidence="2" id="KW-0539">Nucleus</keyword>
<feature type="region of interest" description="Disordered" evidence="5">
    <location>
        <begin position="573"/>
        <end position="647"/>
    </location>
</feature>
<dbReference type="GO" id="GO:0000122">
    <property type="term" value="P:negative regulation of transcription by RNA polymerase II"/>
    <property type="evidence" value="ECO:0007669"/>
    <property type="project" value="TreeGrafter"/>
</dbReference>
<dbReference type="PANTHER" id="PTHR15111">
    <property type="entry name" value="RNA POLYMERASE II SUBUNIT 5-MEDIATING PROTEIN NNX3"/>
    <property type="match status" value="1"/>
</dbReference>
<dbReference type="Gene3D" id="1.10.287.370">
    <property type="match status" value="1"/>
</dbReference>
<proteinExistence type="inferred from homology"/>
<organism evidence="7 8">
    <name type="scientific">Coemansia spiralis</name>
    <dbReference type="NCBI Taxonomy" id="417178"/>
    <lineage>
        <taxon>Eukaryota</taxon>
        <taxon>Fungi</taxon>
        <taxon>Fungi incertae sedis</taxon>
        <taxon>Zoopagomycota</taxon>
        <taxon>Kickxellomycotina</taxon>
        <taxon>Kickxellomycetes</taxon>
        <taxon>Kickxellales</taxon>
        <taxon>Kickxellaceae</taxon>
        <taxon>Coemansia</taxon>
    </lineage>
</organism>
<accession>A0A9W8G7R2</accession>
<dbReference type="InterPro" id="IPR004127">
    <property type="entry name" value="Prefoldin_subunit_alpha"/>
</dbReference>
<feature type="region of interest" description="Disordered" evidence="5">
    <location>
        <begin position="311"/>
        <end position="330"/>
    </location>
</feature>
<comment type="caution">
    <text evidence="7">The sequence shown here is derived from an EMBL/GenBank/DDBJ whole genome shotgun (WGS) entry which is preliminary data.</text>
</comment>
<dbReference type="GO" id="GO:0019212">
    <property type="term" value="F:phosphatase inhibitor activity"/>
    <property type="evidence" value="ECO:0007669"/>
    <property type="project" value="TreeGrafter"/>
</dbReference>
<feature type="compositionally biased region" description="Acidic residues" evidence="5">
    <location>
        <begin position="257"/>
        <end position="266"/>
    </location>
</feature>
<dbReference type="PANTHER" id="PTHR15111:SF0">
    <property type="entry name" value="UNCONVENTIONAL PREFOLDIN RPB5 INTERACTOR 1"/>
    <property type="match status" value="1"/>
</dbReference>
<comment type="similarity">
    <text evidence="3">Belongs to the RNA polymerase II subunit 5-mediating protein family.</text>
</comment>
<feature type="compositionally biased region" description="Polar residues" evidence="5">
    <location>
        <begin position="313"/>
        <end position="323"/>
    </location>
</feature>
<dbReference type="GO" id="GO:0005634">
    <property type="term" value="C:nucleus"/>
    <property type="evidence" value="ECO:0007669"/>
    <property type="project" value="UniProtKB-SubCell"/>
</dbReference>
<feature type="domain" description="DUF3835" evidence="6">
    <location>
        <begin position="619"/>
        <end position="642"/>
    </location>
</feature>
<dbReference type="CDD" id="cd23159">
    <property type="entry name" value="Prefoldin_URI1"/>
    <property type="match status" value="1"/>
</dbReference>
<dbReference type="Pfam" id="PF12927">
    <property type="entry name" value="DUF3835"/>
    <property type="match status" value="2"/>
</dbReference>
<evidence type="ECO:0000313" key="7">
    <source>
        <dbReference type="EMBL" id="KAJ2680896.1"/>
    </source>
</evidence>
<dbReference type="AlphaFoldDB" id="A0A9W8G7R2"/>
<dbReference type="Pfam" id="PF02996">
    <property type="entry name" value="Prefoldin"/>
    <property type="match status" value="1"/>
</dbReference>
<dbReference type="InterPro" id="IPR052255">
    <property type="entry name" value="RNA_pol_II_subunit5-mediator"/>
</dbReference>
<feature type="compositionally biased region" description="Polar residues" evidence="5">
    <location>
        <begin position="459"/>
        <end position="476"/>
    </location>
</feature>
<sequence>MADLKGKSPATVEVEGTEAYDKYLQQSQESIQTALKQFNKYKSEYHALQKTLLELPGEIEHEVMVPVGPLAFFPGKLIHTNEVLVLLGDNWFVDRSAKQAAEIAERREKYVDEKIGMLKKDLEGMNARKDIMNKPTERSLISEQLPSAMYNEEGEKFIDIKEELDEGQLPEFSNTRDDAARKIQEIDPAASDVAKALAAKRARTIEYLKANTASNIDDADYAKLTPGQREILDILDQIGSEEEEKEERESESSDNTNESDEGDGFSDEDRANAARDDDDDDYNDHISSMYHDSEDHDGGTFKMSVVERRTSPLVGSSHRSNSPPKGILKPRTPILLCKLPSDASTESSKKARKSVRFNMLAEAYAQPNQELLDESNVDEDISKVTSLINVISMSPSATASSLGESAIKAPKISVIPEVSHDAEEDFDKQAISIANKANEAGVVPARKFKPNATALSGVRSKSTATASPNNESTESVTKGVVGQPMKTSVVERSPVAIEDAPTQDIVDEQMHAREIAQAYNRMRFARMSGGKLDEAAEVAERILDQVPGVTLIDKSNTGSDDEDVDGISKGYERIELPTDPSPYFSSTNNPPEVLHQKPRPKKIDPEPPVDNSSNDSKPSSNQDLPQQQPNKPKMSRFKAQRLGLSGN</sequence>
<dbReference type="InterPro" id="IPR009053">
    <property type="entry name" value="Prefoldin"/>
</dbReference>
<evidence type="ECO:0000256" key="1">
    <source>
        <dbReference type="ARBA" id="ARBA00004123"/>
    </source>
</evidence>
<evidence type="ECO:0000259" key="6">
    <source>
        <dbReference type="Pfam" id="PF12927"/>
    </source>
</evidence>
<evidence type="ECO:0000256" key="4">
    <source>
        <dbReference type="SAM" id="Coils"/>
    </source>
</evidence>
<dbReference type="GO" id="GO:0003714">
    <property type="term" value="F:transcription corepressor activity"/>
    <property type="evidence" value="ECO:0007669"/>
    <property type="project" value="TreeGrafter"/>
</dbReference>
<comment type="subcellular location">
    <subcellularLocation>
        <location evidence="1">Nucleus</location>
    </subcellularLocation>
</comment>
<keyword evidence="4" id="KW-0175">Coiled coil</keyword>
<dbReference type="EMBL" id="JANBTW010000002">
    <property type="protein sequence ID" value="KAJ2680896.1"/>
    <property type="molecule type" value="Genomic_DNA"/>
</dbReference>
<dbReference type="GO" id="GO:0003682">
    <property type="term" value="F:chromatin binding"/>
    <property type="evidence" value="ECO:0007669"/>
    <property type="project" value="TreeGrafter"/>
</dbReference>
<evidence type="ECO:0000313" key="8">
    <source>
        <dbReference type="Proteomes" id="UP001151518"/>
    </source>
</evidence>
<feature type="coiled-coil region" evidence="4">
    <location>
        <begin position="24"/>
        <end position="51"/>
    </location>
</feature>
<dbReference type="SUPFAM" id="SSF46579">
    <property type="entry name" value="Prefoldin"/>
    <property type="match status" value="1"/>
</dbReference>
<feature type="compositionally biased region" description="Low complexity" evidence="5">
    <location>
        <begin position="609"/>
        <end position="623"/>
    </location>
</feature>
<evidence type="ECO:0000256" key="2">
    <source>
        <dbReference type="ARBA" id="ARBA00023242"/>
    </source>
</evidence>